<evidence type="ECO:0000313" key="7">
    <source>
        <dbReference type="Proteomes" id="UP000289555"/>
    </source>
</evidence>
<dbReference type="Pfam" id="PF00270">
    <property type="entry name" value="DEAD"/>
    <property type="match status" value="1"/>
</dbReference>
<proteinExistence type="predicted"/>
<evidence type="ECO:0000256" key="2">
    <source>
        <dbReference type="ARBA" id="ARBA00022801"/>
    </source>
</evidence>
<keyword evidence="3" id="KW-0347">Helicase</keyword>
<dbReference type="InterPro" id="IPR000629">
    <property type="entry name" value="RNA-helicase_DEAD-box_CS"/>
</dbReference>
<dbReference type="InterPro" id="IPR014001">
    <property type="entry name" value="Helicase_ATP-bd"/>
</dbReference>
<evidence type="ECO:0000259" key="5">
    <source>
        <dbReference type="PROSITE" id="PS51192"/>
    </source>
</evidence>
<protein>
    <recommendedName>
        <fullName evidence="5">Helicase ATP-binding domain-containing protein</fullName>
    </recommendedName>
</protein>
<dbReference type="InterPro" id="IPR027417">
    <property type="entry name" value="P-loop_NTPase"/>
</dbReference>
<dbReference type="PANTHER" id="PTHR47959">
    <property type="entry name" value="ATP-DEPENDENT RNA HELICASE RHLE-RELATED"/>
    <property type="match status" value="1"/>
</dbReference>
<keyword evidence="7" id="KW-1185">Reference proteome</keyword>
<dbReference type="Gene3D" id="3.40.50.300">
    <property type="entry name" value="P-loop containing nucleotide triphosphate hydrolases"/>
    <property type="match status" value="1"/>
</dbReference>
<organism evidence="6 7">
    <name type="scientific">Vreelandella olivaria</name>
    <dbReference type="NCBI Taxonomy" id="390919"/>
    <lineage>
        <taxon>Bacteria</taxon>
        <taxon>Pseudomonadati</taxon>
        <taxon>Pseudomonadota</taxon>
        <taxon>Gammaproteobacteria</taxon>
        <taxon>Oceanospirillales</taxon>
        <taxon>Halomonadaceae</taxon>
        <taxon>Vreelandella</taxon>
    </lineage>
</organism>
<keyword evidence="4" id="KW-0067">ATP-binding</keyword>
<dbReference type="PANTHER" id="PTHR47959:SF10">
    <property type="entry name" value="ATP-DEPENDENT RNA HELICASE RHLB"/>
    <property type="match status" value="1"/>
</dbReference>
<evidence type="ECO:0000256" key="1">
    <source>
        <dbReference type="ARBA" id="ARBA00022741"/>
    </source>
</evidence>
<evidence type="ECO:0000256" key="3">
    <source>
        <dbReference type="ARBA" id="ARBA00022806"/>
    </source>
</evidence>
<dbReference type="InterPro" id="IPR050079">
    <property type="entry name" value="DEAD_box_RNA_helicase"/>
</dbReference>
<evidence type="ECO:0000256" key="4">
    <source>
        <dbReference type="ARBA" id="ARBA00022840"/>
    </source>
</evidence>
<keyword evidence="2" id="KW-0378">Hydrolase</keyword>
<feature type="domain" description="Helicase ATP-binding" evidence="5">
    <location>
        <begin position="1"/>
        <end position="91"/>
    </location>
</feature>
<dbReference type="SUPFAM" id="SSF52540">
    <property type="entry name" value="P-loop containing nucleoside triphosphate hydrolases"/>
    <property type="match status" value="1"/>
</dbReference>
<gene>
    <name evidence="6" type="ORF">HORIV_27790</name>
</gene>
<dbReference type="Proteomes" id="UP000289555">
    <property type="component" value="Chromosome"/>
</dbReference>
<name>A0ABM7GI63_9GAMM</name>
<evidence type="ECO:0000313" key="6">
    <source>
        <dbReference type="EMBL" id="BBI50358.1"/>
    </source>
</evidence>
<sequence>MASVVGGMDYQKQRDSLGSKIDILVATPGRLLDFHQKRDIDLNEVEVLVLDEADRMLSMGFIPDVKRIIRYTPKKRSARPSSFRPPLPTTF</sequence>
<dbReference type="EMBL" id="AP019416">
    <property type="protein sequence ID" value="BBI50358.1"/>
    <property type="molecule type" value="Genomic_DNA"/>
</dbReference>
<dbReference type="InterPro" id="IPR011545">
    <property type="entry name" value="DEAD/DEAH_box_helicase_dom"/>
</dbReference>
<keyword evidence="1" id="KW-0547">Nucleotide-binding</keyword>
<reference evidence="7" key="1">
    <citation type="journal article" date="2019" name="Microbiol. Resour. Announc.">
        <title>Complete Genome Sequence of Halomonas olivaria, a Moderately Halophilic Bacterium Isolated from Olive Processing Effluents, Obtained by Nanopore Sequencing.</title>
        <authorList>
            <person name="Nagata S."/>
            <person name="Ii K.M."/>
            <person name="Tsukimi T."/>
            <person name="Miura M.C."/>
            <person name="Galipon J."/>
            <person name="Arakawa K."/>
        </authorList>
    </citation>
    <scope>NUCLEOTIDE SEQUENCE [LARGE SCALE GENOMIC DNA]</scope>
    <source>
        <strain evidence="7">TYRC17</strain>
    </source>
</reference>
<dbReference type="PROSITE" id="PS00039">
    <property type="entry name" value="DEAD_ATP_HELICASE"/>
    <property type="match status" value="1"/>
</dbReference>
<accession>A0ABM7GI63</accession>
<dbReference type="PROSITE" id="PS51192">
    <property type="entry name" value="HELICASE_ATP_BIND_1"/>
    <property type="match status" value="1"/>
</dbReference>